<dbReference type="SUPFAM" id="SSF53067">
    <property type="entry name" value="Actin-like ATPase domain"/>
    <property type="match status" value="2"/>
</dbReference>
<accession>A0A1X6YHU1</accession>
<reference evidence="3" key="1">
    <citation type="submission" date="2017-03" db="EMBL/GenBank/DDBJ databases">
        <authorList>
            <person name="Rodrigo-Torres L."/>
            <person name="Arahal R.D."/>
            <person name="Lucena T."/>
        </authorList>
    </citation>
    <scope>NUCLEOTIDE SEQUENCE [LARGE SCALE GENOMIC DNA]</scope>
    <source>
        <strain evidence="3">CECT 8411</strain>
    </source>
</reference>
<dbReference type="OrthoDB" id="63487at2"/>
<dbReference type="Pfam" id="PF01869">
    <property type="entry name" value="BcrAD_BadFG"/>
    <property type="match status" value="1"/>
</dbReference>
<dbReference type="EMBL" id="FWFP01000002">
    <property type="protein sequence ID" value="SLN21605.1"/>
    <property type="molecule type" value="Genomic_DNA"/>
</dbReference>
<dbReference type="AlphaFoldDB" id="A0A1X6YHU1"/>
<name>A0A1X6YHU1_9RHOB</name>
<organism evidence="2 3">
    <name type="scientific">Ruegeria meonggei</name>
    <dbReference type="NCBI Taxonomy" id="1446476"/>
    <lineage>
        <taxon>Bacteria</taxon>
        <taxon>Pseudomonadati</taxon>
        <taxon>Pseudomonadota</taxon>
        <taxon>Alphaproteobacteria</taxon>
        <taxon>Rhodobacterales</taxon>
        <taxon>Roseobacteraceae</taxon>
        <taxon>Ruegeria</taxon>
    </lineage>
</organism>
<gene>
    <name evidence="2" type="primary">gspK</name>
    <name evidence="2" type="ORF">RUM8411_00794</name>
</gene>
<evidence type="ECO:0000259" key="1">
    <source>
        <dbReference type="Pfam" id="PF01869"/>
    </source>
</evidence>
<evidence type="ECO:0000313" key="3">
    <source>
        <dbReference type="Proteomes" id="UP000193778"/>
    </source>
</evidence>
<sequence length="291" mass="29971">MTESRNNAILAVDGGGTRCRVACEVDGIVHCAETGAANVSSDFDGALTQIRAGMMEISRTVGVAVQQMVTWPAFVGLAGVTDNEIAGRLRDALGLACARINDDRPAAVRGALGARDGLIAHCGTGSFLAVQTNGAMRFAGGWGSVLGDEASAQWVGRRALSETLCTYDGTQAETALTQKLLADLQGPAGIVRFAGSATPAQFGALAPSVTSAAKNSDPVARGILQAGADYIAGTARKLRWQPGQAICLTGGIAAHYANYLPTEMQSVIRPSLGAPLTGALALAKEVRHEHQ</sequence>
<dbReference type="Proteomes" id="UP000193778">
    <property type="component" value="Unassembled WGS sequence"/>
</dbReference>
<dbReference type="PANTHER" id="PTHR43190">
    <property type="entry name" value="N-ACETYL-D-GLUCOSAMINE KINASE"/>
    <property type="match status" value="1"/>
</dbReference>
<dbReference type="PANTHER" id="PTHR43190:SF3">
    <property type="entry name" value="N-ACETYL-D-GLUCOSAMINE KINASE"/>
    <property type="match status" value="1"/>
</dbReference>
<keyword evidence="3" id="KW-1185">Reference proteome</keyword>
<dbReference type="InterPro" id="IPR002731">
    <property type="entry name" value="ATPase_BadF"/>
</dbReference>
<dbReference type="CDD" id="cd24082">
    <property type="entry name" value="ASKHA_NBD_GspK-like"/>
    <property type="match status" value="1"/>
</dbReference>
<feature type="domain" description="ATPase BadF/BadG/BcrA/BcrD type" evidence="1">
    <location>
        <begin position="12"/>
        <end position="258"/>
    </location>
</feature>
<protein>
    <submittedName>
        <fullName evidence="2">Glucosamine kinase GspK</fullName>
        <ecNumber evidence="2">2.7.1.8</ecNumber>
    </submittedName>
</protein>
<dbReference type="GO" id="GO:0047931">
    <property type="term" value="F:glucosamine kinase activity"/>
    <property type="evidence" value="ECO:0007669"/>
    <property type="project" value="UniProtKB-EC"/>
</dbReference>
<dbReference type="Gene3D" id="3.30.420.40">
    <property type="match status" value="2"/>
</dbReference>
<dbReference type="EC" id="2.7.1.8" evidence="2"/>
<dbReference type="InterPro" id="IPR043129">
    <property type="entry name" value="ATPase_NBD"/>
</dbReference>
<keyword evidence="2" id="KW-0418">Kinase</keyword>
<evidence type="ECO:0000313" key="2">
    <source>
        <dbReference type="EMBL" id="SLN21605.1"/>
    </source>
</evidence>
<dbReference type="InterPro" id="IPR052519">
    <property type="entry name" value="Euk-type_GlcNAc_Kinase"/>
</dbReference>
<proteinExistence type="predicted"/>
<keyword evidence="2" id="KW-0808">Transferase</keyword>
<dbReference type="RefSeq" id="WP_085821325.1">
    <property type="nucleotide sequence ID" value="NZ_FWFP01000002.1"/>
</dbReference>